<sequence length="102" mass="10243">MFSSLSHGAARRRLAGSWGNLINACMACPPGMLRDRAVSGGCPLGPGQSSSGTFHSEGAGGTTASAVRRPGRGAPAQATKHIPHAGLHDVPAAERDGSWAGV</sequence>
<dbReference type="EMBL" id="HBUE01326242">
    <property type="protein sequence ID" value="CAG6590996.1"/>
    <property type="molecule type" value="Transcribed_RNA"/>
</dbReference>
<organism evidence="2">
    <name type="scientific">Culex pipiens</name>
    <name type="common">House mosquito</name>
    <dbReference type="NCBI Taxonomy" id="7175"/>
    <lineage>
        <taxon>Eukaryota</taxon>
        <taxon>Metazoa</taxon>
        <taxon>Ecdysozoa</taxon>
        <taxon>Arthropoda</taxon>
        <taxon>Hexapoda</taxon>
        <taxon>Insecta</taxon>
        <taxon>Pterygota</taxon>
        <taxon>Neoptera</taxon>
        <taxon>Endopterygota</taxon>
        <taxon>Diptera</taxon>
        <taxon>Nematocera</taxon>
        <taxon>Culicoidea</taxon>
        <taxon>Culicidae</taxon>
        <taxon>Culicinae</taxon>
        <taxon>Culicini</taxon>
        <taxon>Culex</taxon>
        <taxon>Culex</taxon>
    </lineage>
</organism>
<accession>A0A8D8HS96</accession>
<proteinExistence type="predicted"/>
<dbReference type="EMBL" id="HBUE01219667">
    <property type="protein sequence ID" value="CAG6538977.1"/>
    <property type="molecule type" value="Transcribed_RNA"/>
</dbReference>
<name>A0A8D8HS96_CULPI</name>
<feature type="compositionally biased region" description="Basic and acidic residues" evidence="1">
    <location>
        <begin position="91"/>
        <end position="102"/>
    </location>
</feature>
<dbReference type="EMBL" id="HBUE01101221">
    <property type="protein sequence ID" value="CAG6485441.1"/>
    <property type="molecule type" value="Transcribed_RNA"/>
</dbReference>
<evidence type="ECO:0000256" key="1">
    <source>
        <dbReference type="SAM" id="MobiDB-lite"/>
    </source>
</evidence>
<reference evidence="2" key="1">
    <citation type="submission" date="2021-05" db="EMBL/GenBank/DDBJ databases">
        <authorList>
            <person name="Alioto T."/>
            <person name="Alioto T."/>
            <person name="Gomez Garrido J."/>
        </authorList>
    </citation>
    <scope>NUCLEOTIDE SEQUENCE</scope>
</reference>
<evidence type="ECO:0000313" key="2">
    <source>
        <dbReference type="EMBL" id="CAG6538977.1"/>
    </source>
</evidence>
<feature type="region of interest" description="Disordered" evidence="1">
    <location>
        <begin position="42"/>
        <end position="102"/>
    </location>
</feature>
<protein>
    <submittedName>
        <fullName evidence="2">(northern house mosquito) hypothetical protein</fullName>
    </submittedName>
</protein>
<dbReference type="AlphaFoldDB" id="A0A8D8HS96"/>